<feature type="binding site" evidence="7">
    <location>
        <begin position="541"/>
        <end position="544"/>
    </location>
    <ligand>
        <name>ATP</name>
        <dbReference type="ChEBI" id="CHEBI:30616"/>
    </ligand>
</feature>
<dbReference type="Pfam" id="PF02938">
    <property type="entry name" value="GAD"/>
    <property type="match status" value="1"/>
</dbReference>
<dbReference type="HAMAP" id="MF_00044">
    <property type="entry name" value="Asp_tRNA_synth_type1"/>
    <property type="match status" value="1"/>
</dbReference>
<feature type="binding site" evidence="7">
    <location>
        <position position="228"/>
    </location>
    <ligand>
        <name>L-aspartate</name>
        <dbReference type="ChEBI" id="CHEBI:29991"/>
    </ligand>
</feature>
<dbReference type="EC" id="6.1.1.23" evidence="7"/>
<dbReference type="InterPro" id="IPR047090">
    <property type="entry name" value="AspRS_core"/>
</dbReference>
<dbReference type="GO" id="GO:0005737">
    <property type="term" value="C:cytoplasm"/>
    <property type="evidence" value="ECO:0007669"/>
    <property type="project" value="UniProtKB-SubCell"/>
</dbReference>
<evidence type="ECO:0000313" key="10">
    <source>
        <dbReference type="Proteomes" id="UP000322876"/>
    </source>
</evidence>
<feature type="site" description="Important for tRNA non-discrimination" evidence="7">
    <location>
        <position position="38"/>
    </location>
</feature>
<dbReference type="PRINTS" id="PR01042">
    <property type="entry name" value="TRNASYNTHASP"/>
</dbReference>
<evidence type="ECO:0000256" key="2">
    <source>
        <dbReference type="ARBA" id="ARBA00022598"/>
    </source>
</evidence>
<dbReference type="InterPro" id="IPR006195">
    <property type="entry name" value="aa-tRNA-synth_II"/>
</dbReference>
<keyword evidence="6 7" id="KW-0030">Aminoacyl-tRNA synthetase</keyword>
<dbReference type="InterPro" id="IPR045864">
    <property type="entry name" value="aa-tRNA-synth_II/BPL/LPL"/>
</dbReference>
<dbReference type="Gene3D" id="3.30.1360.30">
    <property type="entry name" value="GAD-like domain"/>
    <property type="match status" value="1"/>
</dbReference>
<dbReference type="InterPro" id="IPR012340">
    <property type="entry name" value="NA-bd_OB-fold"/>
</dbReference>
<feature type="domain" description="Aminoacyl-transfer RNA synthetases class-II family profile" evidence="8">
    <location>
        <begin position="151"/>
        <end position="562"/>
    </location>
</feature>
<dbReference type="EMBL" id="VFJB01000001">
    <property type="protein sequence ID" value="KAA0259516.1"/>
    <property type="molecule type" value="Genomic_DNA"/>
</dbReference>
<evidence type="ECO:0000256" key="5">
    <source>
        <dbReference type="ARBA" id="ARBA00022917"/>
    </source>
</evidence>
<evidence type="ECO:0000256" key="1">
    <source>
        <dbReference type="ARBA" id="ARBA00006303"/>
    </source>
</evidence>
<dbReference type="InterPro" id="IPR004364">
    <property type="entry name" value="Aa-tRNA-synt_II"/>
</dbReference>
<gene>
    <name evidence="7 9" type="primary">aspS</name>
    <name evidence="9" type="ORF">FHQ18_01165</name>
</gene>
<dbReference type="CDD" id="cd00777">
    <property type="entry name" value="AspRS_core"/>
    <property type="match status" value="1"/>
</dbReference>
<dbReference type="Proteomes" id="UP000322876">
    <property type="component" value="Unassembled WGS sequence"/>
</dbReference>
<reference evidence="9 10" key="1">
    <citation type="submission" date="2019-06" db="EMBL/GenBank/DDBJ databases">
        <title>Genomic insights into carbon and energy metabolism of Deferribacter autotrophicus revealed new metabolic traits in the phylum Deferribacteres.</title>
        <authorList>
            <person name="Slobodkin A.I."/>
            <person name="Slobodkina G.B."/>
            <person name="Allioux M."/>
            <person name="Alain K."/>
            <person name="Jebbar M."/>
            <person name="Shadrin V."/>
            <person name="Kublanov I.V."/>
            <person name="Toshchakov S.V."/>
            <person name="Bonch-Osmolovskaya E.A."/>
        </authorList>
    </citation>
    <scope>NUCLEOTIDE SEQUENCE [LARGE SCALE GENOMIC DNA]</scope>
    <source>
        <strain evidence="9 10">SL50</strain>
    </source>
</reference>
<comment type="function">
    <text evidence="7">Aspartyl-tRNA synthetase with relaxed tRNA specificity since it is able to aspartylate not only its cognate tRNA(Asp) but also tRNA(Asn). Reaction proceeds in two steps: L-aspartate is first activated by ATP to form Asp-AMP and then transferred to the acceptor end of tRNA(Asp/Asn).</text>
</comment>
<dbReference type="SUPFAM" id="SSF50249">
    <property type="entry name" value="Nucleic acid-binding proteins"/>
    <property type="match status" value="1"/>
</dbReference>
<organism evidence="9 10">
    <name type="scientific">Deferribacter autotrophicus</name>
    <dbReference type="NCBI Taxonomy" id="500465"/>
    <lineage>
        <taxon>Bacteria</taxon>
        <taxon>Pseudomonadati</taxon>
        <taxon>Deferribacterota</taxon>
        <taxon>Deferribacteres</taxon>
        <taxon>Deferribacterales</taxon>
        <taxon>Deferribacteraceae</taxon>
        <taxon>Deferribacter</taxon>
    </lineage>
</organism>
<feature type="binding site" evidence="7">
    <location>
        <position position="455"/>
    </location>
    <ligand>
        <name>L-aspartate</name>
        <dbReference type="ChEBI" id="CHEBI:29991"/>
    </ligand>
</feature>
<protein>
    <recommendedName>
        <fullName evidence="7">Aspartate--tRNA(Asp/Asn) ligase</fullName>
        <ecNumber evidence="7">6.1.1.23</ecNumber>
    </recommendedName>
    <alternativeName>
        <fullName evidence="7">Aspartyl-tRNA synthetase</fullName>
        <shortName evidence="7">AspRS</shortName>
    </alternativeName>
    <alternativeName>
        <fullName evidence="7">Non-discriminating aspartyl-tRNA synthetase</fullName>
        <shortName evidence="7">ND-AspRS</shortName>
    </alternativeName>
</protein>
<dbReference type="GO" id="GO:0006422">
    <property type="term" value="P:aspartyl-tRNA aminoacylation"/>
    <property type="evidence" value="ECO:0007669"/>
    <property type="project" value="UniProtKB-UniRule"/>
</dbReference>
<feature type="binding site" evidence="7">
    <location>
        <position position="489"/>
    </location>
    <ligand>
        <name>ATP</name>
        <dbReference type="ChEBI" id="CHEBI:30616"/>
    </ligand>
</feature>
<dbReference type="PROSITE" id="PS50862">
    <property type="entry name" value="AA_TRNA_LIGASE_II"/>
    <property type="match status" value="1"/>
</dbReference>
<dbReference type="PANTHER" id="PTHR22594">
    <property type="entry name" value="ASPARTYL/LYSYL-TRNA SYNTHETASE"/>
    <property type="match status" value="1"/>
</dbReference>
<dbReference type="InterPro" id="IPR004365">
    <property type="entry name" value="NA-bd_OB_tRNA"/>
</dbReference>
<evidence type="ECO:0000259" key="8">
    <source>
        <dbReference type="PROSITE" id="PS50862"/>
    </source>
</evidence>
<keyword evidence="3 7" id="KW-0547">Nucleotide-binding</keyword>
<dbReference type="RefSeq" id="WP_149265336.1">
    <property type="nucleotide sequence ID" value="NZ_VFJB01000001.1"/>
</dbReference>
<evidence type="ECO:0000313" key="9">
    <source>
        <dbReference type="EMBL" id="KAA0259516.1"/>
    </source>
</evidence>
<keyword evidence="4 7" id="KW-0067">ATP-binding</keyword>
<feature type="binding site" evidence="7">
    <location>
        <position position="182"/>
    </location>
    <ligand>
        <name>L-aspartate</name>
        <dbReference type="ChEBI" id="CHEBI:29991"/>
    </ligand>
</feature>
<evidence type="ECO:0000256" key="6">
    <source>
        <dbReference type="ARBA" id="ARBA00023146"/>
    </source>
</evidence>
<dbReference type="Gene3D" id="2.40.50.140">
    <property type="entry name" value="Nucleic acid-binding proteins"/>
    <property type="match status" value="1"/>
</dbReference>
<dbReference type="SUPFAM" id="SSF55261">
    <property type="entry name" value="GAD domain-like"/>
    <property type="match status" value="1"/>
</dbReference>
<sequence length="598" mass="68713">MLENLGSWRRTHTCGELNLDNLGEEVILMGWVQRRRDHGGVIFVDLRDREGITQVVFNPEYNKEAHEKAESLRSEYVLAVKGIVSKRPEGTENLKLKTGEIEVMVKELKILNESKVLPFTIDEYSNVGEDIRLKYRYLDLRRKPLQKNIILRHNLVRTIREFLYKKGFLDIETPFLTKSTPEGARDYLVPSRVNPGKFYALPQSPQMFKQLLMVSGFDKYFQIVKCFRDEDLRADRQPEFTQLDMEMSFIDRDDLMNLIEEMFVEIFDKVLGLKLERPFPKMSYKEAMEKYGHDAPDTRFEMFLKTINDIISDCDFRVFAEAVKAGGVVKAINAKGGAKFSRKEIDELTDFVCSLGAKGLAYIKVNEDGLQSPIIKFLGEEITNKILKEMDAEPGDIIFFGAGDEKTVNLYMSKLRLLLGKKLGLIDEEKYSFVWVLDFPLLEWDEEEKRYVAMHHPFTSPVDEDIPLFDTDPGKIRAKAYDLVLNGSEIGGGSIRIHRSDVQEKMFSVLGLTPEEREYKFGFFIEALKYGTPPHGGIAFGIDRIASIFAKADSIRDVIAFPKTQKATDLMCEAPSFVDEKQLKELFIKVDLPEDMLK</sequence>
<dbReference type="AlphaFoldDB" id="A0A5A8F605"/>
<dbReference type="GO" id="GO:0050560">
    <property type="term" value="F:aspartate-tRNA(Asn) ligase activity"/>
    <property type="evidence" value="ECO:0007669"/>
    <property type="project" value="UniProtKB-EC"/>
</dbReference>
<keyword evidence="2 7" id="KW-0436">Ligase</keyword>
<dbReference type="CDD" id="cd04317">
    <property type="entry name" value="EcAspRS_like_N"/>
    <property type="match status" value="1"/>
</dbReference>
<dbReference type="InterPro" id="IPR047089">
    <property type="entry name" value="Asp-tRNA-ligase_1_N"/>
</dbReference>
<dbReference type="GO" id="GO:0003676">
    <property type="term" value="F:nucleic acid binding"/>
    <property type="evidence" value="ECO:0007669"/>
    <property type="project" value="InterPro"/>
</dbReference>
<keyword evidence="5 7" id="KW-0648">Protein biosynthesis</keyword>
<evidence type="ECO:0000256" key="7">
    <source>
        <dbReference type="HAMAP-Rule" id="MF_00044"/>
    </source>
</evidence>
<comment type="caution">
    <text evidence="9">The sequence shown here is derived from an EMBL/GenBank/DDBJ whole genome shotgun (WGS) entry which is preliminary data.</text>
</comment>
<keyword evidence="7" id="KW-0963">Cytoplasm</keyword>
<dbReference type="Gene3D" id="3.30.930.10">
    <property type="entry name" value="Bira Bifunctional Protein, Domain 2"/>
    <property type="match status" value="1"/>
</dbReference>
<name>A0A5A8F605_9BACT</name>
<dbReference type="InterPro" id="IPR002312">
    <property type="entry name" value="Asp/Asn-tRNA-synth_IIb"/>
</dbReference>
<comment type="similarity">
    <text evidence="1 7">Belongs to the class-II aminoacyl-tRNA synthetase family. Type 1 subfamily.</text>
</comment>
<dbReference type="OrthoDB" id="9802326at2"/>
<dbReference type="Pfam" id="PF00152">
    <property type="entry name" value="tRNA-synt_2"/>
    <property type="match status" value="1"/>
</dbReference>
<dbReference type="SUPFAM" id="SSF55681">
    <property type="entry name" value="Class II aaRS and biotin synthetases"/>
    <property type="match status" value="1"/>
</dbReference>
<feature type="binding site" evidence="7">
    <location>
        <position position="496"/>
    </location>
    <ligand>
        <name>L-aspartate</name>
        <dbReference type="ChEBI" id="CHEBI:29991"/>
    </ligand>
</feature>
<feature type="binding site" evidence="7">
    <location>
        <position position="237"/>
    </location>
    <ligand>
        <name>ATP</name>
        <dbReference type="ChEBI" id="CHEBI:30616"/>
    </ligand>
</feature>
<evidence type="ECO:0000256" key="3">
    <source>
        <dbReference type="ARBA" id="ARBA00022741"/>
    </source>
</evidence>
<comment type="catalytic activity">
    <reaction evidence="7">
        <text>tRNA(Asx) + L-aspartate + ATP = L-aspartyl-tRNA(Asx) + AMP + diphosphate</text>
        <dbReference type="Rhea" id="RHEA:18349"/>
        <dbReference type="Rhea" id="RHEA-COMP:9710"/>
        <dbReference type="Rhea" id="RHEA-COMP:9711"/>
        <dbReference type="ChEBI" id="CHEBI:29991"/>
        <dbReference type="ChEBI" id="CHEBI:30616"/>
        <dbReference type="ChEBI" id="CHEBI:33019"/>
        <dbReference type="ChEBI" id="CHEBI:78442"/>
        <dbReference type="ChEBI" id="CHEBI:78516"/>
        <dbReference type="ChEBI" id="CHEBI:456215"/>
        <dbReference type="EC" id="6.1.1.23"/>
    </reaction>
</comment>
<dbReference type="GO" id="GO:0004815">
    <property type="term" value="F:aspartate-tRNA ligase activity"/>
    <property type="evidence" value="ECO:0007669"/>
    <property type="project" value="UniProtKB-UniRule"/>
</dbReference>
<feature type="binding site" evidence="7">
    <location>
        <begin position="228"/>
        <end position="230"/>
    </location>
    <ligand>
        <name>ATP</name>
        <dbReference type="ChEBI" id="CHEBI:30616"/>
    </ligand>
</feature>
<dbReference type="InterPro" id="IPR004524">
    <property type="entry name" value="Asp-tRNA-ligase_1"/>
</dbReference>
<dbReference type="NCBIfam" id="TIGR00459">
    <property type="entry name" value="aspS_bact"/>
    <property type="match status" value="1"/>
</dbReference>
<dbReference type="Pfam" id="PF01336">
    <property type="entry name" value="tRNA_anti-codon"/>
    <property type="match status" value="1"/>
</dbReference>
<dbReference type="NCBIfam" id="NF001750">
    <property type="entry name" value="PRK00476.1"/>
    <property type="match status" value="1"/>
</dbReference>
<dbReference type="PANTHER" id="PTHR22594:SF5">
    <property type="entry name" value="ASPARTATE--TRNA LIGASE, MITOCHONDRIAL"/>
    <property type="match status" value="1"/>
</dbReference>
<feature type="site" description="Important for tRNA non-discrimination" evidence="7">
    <location>
        <position position="90"/>
    </location>
</feature>
<accession>A0A5A8F605</accession>
<dbReference type="InterPro" id="IPR029351">
    <property type="entry name" value="GAD_dom"/>
</dbReference>
<comment type="subcellular location">
    <subcellularLocation>
        <location evidence="7">Cytoplasm</location>
    </subcellularLocation>
</comment>
<feature type="region of interest" description="Aspartate" evidence="7">
    <location>
        <begin position="206"/>
        <end position="209"/>
    </location>
</feature>
<dbReference type="GO" id="GO:0005524">
    <property type="term" value="F:ATP binding"/>
    <property type="evidence" value="ECO:0007669"/>
    <property type="project" value="UniProtKB-UniRule"/>
</dbReference>
<evidence type="ECO:0000256" key="4">
    <source>
        <dbReference type="ARBA" id="ARBA00022840"/>
    </source>
</evidence>
<keyword evidence="10" id="KW-1185">Reference proteome</keyword>
<dbReference type="InterPro" id="IPR004115">
    <property type="entry name" value="GAD-like_sf"/>
</dbReference>
<proteinExistence type="inferred from homology"/>
<comment type="subunit">
    <text evidence="7">Homodimer.</text>
</comment>